<dbReference type="EMBL" id="JAIWYP010000004">
    <property type="protein sequence ID" value="KAH3832496.1"/>
    <property type="molecule type" value="Genomic_DNA"/>
</dbReference>
<feature type="transmembrane region" description="Helical" evidence="1">
    <location>
        <begin position="128"/>
        <end position="148"/>
    </location>
</feature>
<reference evidence="3" key="2">
    <citation type="submission" date="2020-11" db="EMBL/GenBank/DDBJ databases">
        <authorList>
            <person name="McCartney M.A."/>
            <person name="Auch B."/>
            <person name="Kono T."/>
            <person name="Mallez S."/>
            <person name="Becker A."/>
            <person name="Gohl D.M."/>
            <person name="Silverstein K.A.T."/>
            <person name="Koren S."/>
            <person name="Bechman K.B."/>
            <person name="Herman A."/>
            <person name="Abrahante J.E."/>
            <person name="Garbe J."/>
        </authorList>
    </citation>
    <scope>NUCLEOTIDE SEQUENCE</scope>
    <source>
        <strain evidence="3">Duluth1</strain>
        <tissue evidence="3">Whole animal</tissue>
    </source>
</reference>
<keyword evidence="1" id="KW-0472">Membrane</keyword>
<keyword evidence="4" id="KW-1185">Reference proteome</keyword>
<dbReference type="Proteomes" id="UP000828390">
    <property type="component" value="Unassembled WGS sequence"/>
</dbReference>
<evidence type="ECO:0000256" key="1">
    <source>
        <dbReference type="SAM" id="Phobius"/>
    </source>
</evidence>
<evidence type="ECO:0000313" key="4">
    <source>
        <dbReference type="Proteomes" id="UP000828390"/>
    </source>
</evidence>
<comment type="caution">
    <text evidence="3">The sequence shown here is derived from an EMBL/GenBank/DDBJ whole genome shotgun (WGS) entry which is preliminary data.</text>
</comment>
<evidence type="ECO:0000256" key="2">
    <source>
        <dbReference type="SAM" id="SignalP"/>
    </source>
</evidence>
<evidence type="ECO:0000313" key="3">
    <source>
        <dbReference type="EMBL" id="KAH3832496.1"/>
    </source>
</evidence>
<name>A0A9D4K3V4_DREPO</name>
<keyword evidence="1" id="KW-0812">Transmembrane</keyword>
<feature type="chain" id="PRO_5038650732" evidence="2">
    <location>
        <begin position="23"/>
        <end position="151"/>
    </location>
</feature>
<protein>
    <submittedName>
        <fullName evidence="3">Uncharacterized protein</fullName>
    </submittedName>
</protein>
<accession>A0A9D4K3V4</accession>
<keyword evidence="2" id="KW-0732">Signal</keyword>
<keyword evidence="1" id="KW-1133">Transmembrane helix</keyword>
<proteinExistence type="predicted"/>
<feature type="signal peptide" evidence="2">
    <location>
        <begin position="1"/>
        <end position="22"/>
    </location>
</feature>
<sequence>MDMNGCCLCVALWLCSAWSVSGFHCYQCSFDWYNKADWNKEECITNPETIRPTFPCNETSYCISQEKININTGIVLFFYRSCSLTPMDYCTTNGPEMLNAVSCQGELCNNHIDLCNTASSLKFSEIEFIIGLIYCIIYFSTFLCTYPIELL</sequence>
<organism evidence="3 4">
    <name type="scientific">Dreissena polymorpha</name>
    <name type="common">Zebra mussel</name>
    <name type="synonym">Mytilus polymorpha</name>
    <dbReference type="NCBI Taxonomy" id="45954"/>
    <lineage>
        <taxon>Eukaryota</taxon>
        <taxon>Metazoa</taxon>
        <taxon>Spiralia</taxon>
        <taxon>Lophotrochozoa</taxon>
        <taxon>Mollusca</taxon>
        <taxon>Bivalvia</taxon>
        <taxon>Autobranchia</taxon>
        <taxon>Heteroconchia</taxon>
        <taxon>Euheterodonta</taxon>
        <taxon>Imparidentia</taxon>
        <taxon>Neoheterodontei</taxon>
        <taxon>Myida</taxon>
        <taxon>Dreissenoidea</taxon>
        <taxon>Dreissenidae</taxon>
        <taxon>Dreissena</taxon>
    </lineage>
</organism>
<reference evidence="3" key="1">
    <citation type="journal article" date="2019" name="bioRxiv">
        <title>The Genome of the Zebra Mussel, Dreissena polymorpha: A Resource for Invasive Species Research.</title>
        <authorList>
            <person name="McCartney M.A."/>
            <person name="Auch B."/>
            <person name="Kono T."/>
            <person name="Mallez S."/>
            <person name="Zhang Y."/>
            <person name="Obille A."/>
            <person name="Becker A."/>
            <person name="Abrahante J.E."/>
            <person name="Garbe J."/>
            <person name="Badalamenti J.P."/>
            <person name="Herman A."/>
            <person name="Mangelson H."/>
            <person name="Liachko I."/>
            <person name="Sullivan S."/>
            <person name="Sone E.D."/>
            <person name="Koren S."/>
            <person name="Silverstein K.A.T."/>
            <person name="Beckman K.B."/>
            <person name="Gohl D.M."/>
        </authorList>
    </citation>
    <scope>NUCLEOTIDE SEQUENCE</scope>
    <source>
        <strain evidence="3">Duluth1</strain>
        <tissue evidence="3">Whole animal</tissue>
    </source>
</reference>
<gene>
    <name evidence="3" type="ORF">DPMN_105786</name>
</gene>
<dbReference type="AlphaFoldDB" id="A0A9D4K3V4"/>